<dbReference type="GO" id="GO:0000160">
    <property type="term" value="P:phosphorelay signal transduction system"/>
    <property type="evidence" value="ECO:0007669"/>
    <property type="project" value="UniProtKB-KW"/>
</dbReference>
<evidence type="ECO:0000313" key="11">
    <source>
        <dbReference type="Proteomes" id="UP000198131"/>
    </source>
</evidence>
<dbReference type="SUPFAM" id="SSF55874">
    <property type="entry name" value="ATPase domain of HSP90 chaperone/DNA topoisomerase II/histidine kinase"/>
    <property type="match status" value="1"/>
</dbReference>
<dbReference type="InterPro" id="IPR003594">
    <property type="entry name" value="HATPase_dom"/>
</dbReference>
<dbReference type="AlphaFoldDB" id="A0A212T1T5"/>
<dbReference type="Gene3D" id="2.10.70.100">
    <property type="match status" value="1"/>
</dbReference>
<keyword evidence="3" id="KW-0808">Transferase</keyword>
<accession>A0A212T1T5</accession>
<dbReference type="NCBIfam" id="TIGR00229">
    <property type="entry name" value="sensory_box"/>
    <property type="match status" value="4"/>
</dbReference>
<dbReference type="InterPro" id="IPR001610">
    <property type="entry name" value="PAC"/>
</dbReference>
<dbReference type="GO" id="GO:0004673">
    <property type="term" value="F:protein histidine kinase activity"/>
    <property type="evidence" value="ECO:0007669"/>
    <property type="project" value="UniProtKB-EC"/>
</dbReference>
<dbReference type="PROSITE" id="PS50113">
    <property type="entry name" value="PAC"/>
    <property type="match status" value="1"/>
</dbReference>
<dbReference type="InterPro" id="IPR013655">
    <property type="entry name" value="PAS_fold_3"/>
</dbReference>
<dbReference type="InterPro" id="IPR036890">
    <property type="entry name" value="HATPase_C_sf"/>
</dbReference>
<organism evidence="10 11">
    <name type="scientific">Hymenobacter gelipurpurascens</name>
    <dbReference type="NCBI Taxonomy" id="89968"/>
    <lineage>
        <taxon>Bacteria</taxon>
        <taxon>Pseudomonadati</taxon>
        <taxon>Bacteroidota</taxon>
        <taxon>Cytophagia</taxon>
        <taxon>Cytophagales</taxon>
        <taxon>Hymenobacteraceae</taxon>
        <taxon>Hymenobacter</taxon>
    </lineage>
</organism>
<dbReference type="PRINTS" id="PR00344">
    <property type="entry name" value="BCTRLSENSOR"/>
</dbReference>
<dbReference type="EC" id="2.7.13.3" evidence="2"/>
<sequence>MPHHDPQSDSAQALRHLRDDAERKRLVAQSIETKTPEEVRQLAQGLQIHQIELEMQLEELQRAQVESESIRAQYVDLYDFAPIGYCTLTQAGEIRQLNLHLSNLLGHTRRELLGRSFALFVALPQRNEFSEFLEAAMQQEQRQSCEVEIRCSSGTSIFARLQGLAYTDANGERLCRLVVLDVTPQRTATEALKASELRFRTLFEQSADAVLLVENGYYIDCNNAAMRLLGATDKSQILGKTIQETSPEFQPNGQRSSTLVMEYMLRAQQQGSYRFEWLRNRLTGEALWMEIVVTPLVVEGSTVLHVLWRDITERKFNDQRLRASEERLRLALQGSAMGVWVWDLNTDELYWDQRAQEIIGHPFNANPVSFSRLMAAIHPEDLANASAVLLRARQNQQPFELEHRVVWPDGTIRFVTTSGQVLPVAPGEPLRLTGLIRDVTARYEREEELDYKNRLLEHIVNNTPVILGRLTPEGKYLELIGKGLRRMEIADNQLANQSIFDLFPNVSEEVKPLLAGQQVSFISRGPHNDEMLYFQNYGFFDEQKKQAILFAIDITASEQMKVQLHTEKEFTEQLLDSTVDMIAALNQEGHITAWNHTAEIQTGLSAEQVLGHPLREFQLSNNQTEFCASIDKALHGEPVTRLGWKDIIRTGAYYDVYLVPLLRDNANVGALLIMREATAREELLIETTRLKLRQQKEVLDAILTAQEDERRRIAEALHNGVGQLLYAIKLHLENTAELPRTNAGLALLDEAIRATRGISFELTPGVLEDFGLETALKELVKRIPKPPIRLHCDIPRNLPRTIQVALYRIVQELLNNIMKHAKAGEVFVYLEQVDQQLHLSVEDDGIGFEYQQTTPSKGIGLSSIRNRVELLNGHFTIQSRPGHGTIVTIQVPLA</sequence>
<reference evidence="11" key="1">
    <citation type="submission" date="2017-06" db="EMBL/GenBank/DDBJ databases">
        <authorList>
            <person name="Varghese N."/>
            <person name="Submissions S."/>
        </authorList>
    </citation>
    <scope>NUCLEOTIDE SEQUENCE [LARGE SCALE GENOMIC DNA]</scope>
    <source>
        <strain evidence="11">DSM 11116</strain>
    </source>
</reference>
<dbReference type="InterPro" id="IPR000700">
    <property type="entry name" value="PAS-assoc_C"/>
</dbReference>
<evidence type="ECO:0000256" key="4">
    <source>
        <dbReference type="ARBA" id="ARBA00022777"/>
    </source>
</evidence>
<feature type="domain" description="PAS" evidence="8">
    <location>
        <begin position="70"/>
        <end position="140"/>
    </location>
</feature>
<evidence type="ECO:0000256" key="6">
    <source>
        <dbReference type="SAM" id="Coils"/>
    </source>
</evidence>
<dbReference type="CDD" id="cd00130">
    <property type="entry name" value="PAS"/>
    <property type="match status" value="3"/>
</dbReference>
<evidence type="ECO:0000259" key="7">
    <source>
        <dbReference type="PROSITE" id="PS50109"/>
    </source>
</evidence>
<dbReference type="PROSITE" id="PS50109">
    <property type="entry name" value="HIS_KIN"/>
    <property type="match status" value="1"/>
</dbReference>
<dbReference type="PROSITE" id="PS50112">
    <property type="entry name" value="PAS"/>
    <property type="match status" value="3"/>
</dbReference>
<proteinExistence type="predicted"/>
<dbReference type="InterPro" id="IPR004358">
    <property type="entry name" value="Sig_transdc_His_kin-like_C"/>
</dbReference>
<dbReference type="SMART" id="SM00091">
    <property type="entry name" value="PAS"/>
    <property type="match status" value="5"/>
</dbReference>
<dbReference type="Proteomes" id="UP000198131">
    <property type="component" value="Unassembled WGS sequence"/>
</dbReference>
<dbReference type="Gene3D" id="3.30.565.10">
    <property type="entry name" value="Histidine kinase-like ATPase, C-terminal domain"/>
    <property type="match status" value="1"/>
</dbReference>
<dbReference type="PANTHER" id="PTHR24421">
    <property type="entry name" value="NITRATE/NITRITE SENSOR PROTEIN NARX-RELATED"/>
    <property type="match status" value="1"/>
</dbReference>
<evidence type="ECO:0000256" key="1">
    <source>
        <dbReference type="ARBA" id="ARBA00000085"/>
    </source>
</evidence>
<evidence type="ECO:0000256" key="3">
    <source>
        <dbReference type="ARBA" id="ARBA00022679"/>
    </source>
</evidence>
<dbReference type="SUPFAM" id="SSF55785">
    <property type="entry name" value="PYP-like sensor domain (PAS domain)"/>
    <property type="match status" value="5"/>
</dbReference>
<feature type="domain" description="PAC" evidence="9">
    <location>
        <begin position="399"/>
        <end position="451"/>
    </location>
</feature>
<evidence type="ECO:0000256" key="2">
    <source>
        <dbReference type="ARBA" id="ARBA00012438"/>
    </source>
</evidence>
<keyword evidence="4" id="KW-0418">Kinase</keyword>
<dbReference type="SMART" id="SM00086">
    <property type="entry name" value="PAC"/>
    <property type="match status" value="3"/>
</dbReference>
<feature type="domain" description="PAS" evidence="8">
    <location>
        <begin position="324"/>
        <end position="396"/>
    </location>
</feature>
<evidence type="ECO:0000259" key="8">
    <source>
        <dbReference type="PROSITE" id="PS50112"/>
    </source>
</evidence>
<dbReference type="Pfam" id="PF02518">
    <property type="entry name" value="HATPase_c"/>
    <property type="match status" value="1"/>
</dbReference>
<feature type="coiled-coil region" evidence="6">
    <location>
        <begin position="43"/>
        <end position="73"/>
    </location>
</feature>
<dbReference type="Pfam" id="PF13426">
    <property type="entry name" value="PAS_9"/>
    <property type="match status" value="2"/>
</dbReference>
<dbReference type="Gene3D" id="1.20.5.1930">
    <property type="match status" value="1"/>
</dbReference>
<dbReference type="SMART" id="SM00387">
    <property type="entry name" value="HATPase_c"/>
    <property type="match status" value="1"/>
</dbReference>
<evidence type="ECO:0000259" key="9">
    <source>
        <dbReference type="PROSITE" id="PS50113"/>
    </source>
</evidence>
<dbReference type="InterPro" id="IPR050482">
    <property type="entry name" value="Sensor_HK_TwoCompSys"/>
</dbReference>
<dbReference type="Pfam" id="PF08447">
    <property type="entry name" value="PAS_3"/>
    <property type="match status" value="1"/>
</dbReference>
<dbReference type="PANTHER" id="PTHR24421:SF10">
    <property type="entry name" value="NITRATE_NITRITE SENSOR PROTEIN NARQ"/>
    <property type="match status" value="1"/>
</dbReference>
<name>A0A212T1T5_9BACT</name>
<protein>
    <recommendedName>
        <fullName evidence="2">histidine kinase</fullName>
        <ecNumber evidence="2">2.7.13.3</ecNumber>
    </recommendedName>
</protein>
<feature type="domain" description="PAS" evidence="8">
    <location>
        <begin position="567"/>
        <end position="637"/>
    </location>
</feature>
<dbReference type="InterPro" id="IPR013656">
    <property type="entry name" value="PAS_4"/>
</dbReference>
<evidence type="ECO:0000256" key="5">
    <source>
        <dbReference type="ARBA" id="ARBA00023012"/>
    </source>
</evidence>
<comment type="catalytic activity">
    <reaction evidence="1">
        <text>ATP + protein L-histidine = ADP + protein N-phospho-L-histidine.</text>
        <dbReference type="EC" id="2.7.13.3"/>
    </reaction>
</comment>
<dbReference type="InterPro" id="IPR005467">
    <property type="entry name" value="His_kinase_dom"/>
</dbReference>
<keyword evidence="5" id="KW-0902">Two-component regulatory system</keyword>
<dbReference type="InterPro" id="IPR000014">
    <property type="entry name" value="PAS"/>
</dbReference>
<feature type="domain" description="Histidine kinase" evidence="7">
    <location>
        <begin position="806"/>
        <end position="894"/>
    </location>
</feature>
<gene>
    <name evidence="10" type="ORF">SAMN06265337_0132</name>
</gene>
<dbReference type="InterPro" id="IPR035965">
    <property type="entry name" value="PAS-like_dom_sf"/>
</dbReference>
<keyword evidence="11" id="KW-1185">Reference proteome</keyword>
<evidence type="ECO:0000313" key="10">
    <source>
        <dbReference type="EMBL" id="SNC59816.1"/>
    </source>
</evidence>
<dbReference type="Gene3D" id="3.30.450.20">
    <property type="entry name" value="PAS domain"/>
    <property type="match status" value="4"/>
</dbReference>
<dbReference type="EMBL" id="FYEW01000001">
    <property type="protein sequence ID" value="SNC59816.1"/>
    <property type="molecule type" value="Genomic_DNA"/>
</dbReference>
<keyword evidence="6" id="KW-0175">Coiled coil</keyword>
<dbReference type="CDD" id="cd16917">
    <property type="entry name" value="HATPase_UhpB-NarQ-NarX-like"/>
    <property type="match status" value="1"/>
</dbReference>
<dbReference type="Pfam" id="PF08448">
    <property type="entry name" value="PAS_4"/>
    <property type="match status" value="1"/>
</dbReference>